<sequence>MGKREVRKIIDIYLADLKRKIKVEKAILFGSFAKGKIHQDSDVDLVIISPSFNRMSTHKRFNLLYEARENPKTWEVGMDIFGFTPKEYDKASPLTILGEVKETGIEVQKA</sequence>
<reference evidence="3" key="1">
    <citation type="submission" date="2017-09" db="EMBL/GenBank/DDBJ databases">
        <title>Depth-based differentiation of microbial function through sediment-hosted aquifers and enrichment of novel symbionts in the deep terrestrial subsurface.</title>
        <authorList>
            <person name="Probst A.J."/>
            <person name="Ladd B."/>
            <person name="Jarett J.K."/>
            <person name="Geller-Mcgrath D.E."/>
            <person name="Sieber C.M.K."/>
            <person name="Emerson J.B."/>
            <person name="Anantharaman K."/>
            <person name="Thomas B.C."/>
            <person name="Malmstrom R."/>
            <person name="Stieglmeier M."/>
            <person name="Klingl A."/>
            <person name="Woyke T."/>
            <person name="Ryan C.M."/>
            <person name="Banfield J.F."/>
        </authorList>
    </citation>
    <scope>NUCLEOTIDE SEQUENCE [LARGE SCALE GENOMIC DNA]</scope>
</reference>
<dbReference type="Pfam" id="PF01909">
    <property type="entry name" value="NTP_transf_2"/>
    <property type="match status" value="1"/>
</dbReference>
<accession>A0A2M7AMY3</accession>
<dbReference type="SUPFAM" id="SSF81301">
    <property type="entry name" value="Nucleotidyltransferase"/>
    <property type="match status" value="1"/>
</dbReference>
<dbReference type="InterPro" id="IPR002934">
    <property type="entry name" value="Polymerase_NTP_transf_dom"/>
</dbReference>
<evidence type="ECO:0000313" key="3">
    <source>
        <dbReference type="Proteomes" id="UP000229916"/>
    </source>
</evidence>
<dbReference type="CDD" id="cd05403">
    <property type="entry name" value="NT_KNTase_like"/>
    <property type="match status" value="1"/>
</dbReference>
<dbReference type="InterPro" id="IPR043519">
    <property type="entry name" value="NT_sf"/>
</dbReference>
<dbReference type="Proteomes" id="UP000229916">
    <property type="component" value="Unassembled WGS sequence"/>
</dbReference>
<dbReference type="Gene3D" id="3.30.460.10">
    <property type="entry name" value="Beta Polymerase, domain 2"/>
    <property type="match status" value="1"/>
</dbReference>
<dbReference type="AlphaFoldDB" id="A0A2M7AMY3"/>
<comment type="caution">
    <text evidence="2">The sequence shown here is derived from an EMBL/GenBank/DDBJ whole genome shotgun (WGS) entry which is preliminary data.</text>
</comment>
<organism evidence="2 3">
    <name type="scientific">candidate division WWE3 bacterium CG06_land_8_20_14_3_00_42_16</name>
    <dbReference type="NCBI Taxonomy" id="1975083"/>
    <lineage>
        <taxon>Bacteria</taxon>
        <taxon>Katanobacteria</taxon>
    </lineage>
</organism>
<dbReference type="GO" id="GO:0016779">
    <property type="term" value="F:nucleotidyltransferase activity"/>
    <property type="evidence" value="ECO:0007669"/>
    <property type="project" value="InterPro"/>
</dbReference>
<gene>
    <name evidence="2" type="ORF">COS81_02820</name>
</gene>
<proteinExistence type="predicted"/>
<evidence type="ECO:0000259" key="1">
    <source>
        <dbReference type="Pfam" id="PF01909"/>
    </source>
</evidence>
<feature type="domain" description="Polymerase nucleotidyl transferase" evidence="1">
    <location>
        <begin position="14"/>
        <end position="67"/>
    </location>
</feature>
<evidence type="ECO:0000313" key="2">
    <source>
        <dbReference type="EMBL" id="PIU68735.1"/>
    </source>
</evidence>
<protein>
    <recommendedName>
        <fullName evidence="1">Polymerase nucleotidyl transferase domain-containing protein</fullName>
    </recommendedName>
</protein>
<dbReference type="PANTHER" id="PTHR43449:SF1">
    <property type="entry name" value="POLYMERASE BETA NUCLEOTIDYLTRANSFERASE DOMAIN-CONTAINING PROTEIN"/>
    <property type="match status" value="1"/>
</dbReference>
<dbReference type="PANTHER" id="PTHR43449">
    <property type="entry name" value="NUCLEOTIDYLTRANSFERASE"/>
    <property type="match status" value="1"/>
</dbReference>
<name>A0A2M7AMY3_UNCKA</name>
<dbReference type="EMBL" id="PEWD01000059">
    <property type="protein sequence ID" value="PIU68735.1"/>
    <property type="molecule type" value="Genomic_DNA"/>
</dbReference>